<dbReference type="RefSeq" id="WP_133361937.1">
    <property type="nucleotide sequence ID" value="NZ_SMUV01000074.1"/>
</dbReference>
<organism evidence="2 3">
    <name type="scientific">Antarcticimicrobium luteum</name>
    <dbReference type="NCBI Taxonomy" id="2547397"/>
    <lineage>
        <taxon>Bacteria</taxon>
        <taxon>Pseudomonadati</taxon>
        <taxon>Pseudomonadota</taxon>
        <taxon>Alphaproteobacteria</taxon>
        <taxon>Rhodobacterales</taxon>
        <taxon>Paracoccaceae</taxon>
        <taxon>Antarcticimicrobium</taxon>
    </lineage>
</organism>
<keyword evidence="1" id="KW-0472">Membrane</keyword>
<dbReference type="Pfam" id="PF05751">
    <property type="entry name" value="FixH"/>
    <property type="match status" value="1"/>
</dbReference>
<gene>
    <name evidence="2" type="ORF">E1832_22060</name>
</gene>
<keyword evidence="1" id="KW-0812">Transmembrane</keyword>
<sequence>MSERKFTGRHALMLFVGAFGVIIAVNLTLAYSAISTFPGLEVRNSYVASQEFDDRRAAQEALGWTVNVSYTGGLVIMAVTDSAGAPVRAARIEATVGRATERRDDVAPAFEFDGTAYVAPAELRPGKWDLRLKALAGNGTEFTQRLVFFVKG</sequence>
<dbReference type="OrthoDB" id="1495896at2"/>
<feature type="transmembrane region" description="Helical" evidence="1">
    <location>
        <begin position="12"/>
        <end position="34"/>
    </location>
</feature>
<keyword evidence="1" id="KW-1133">Transmembrane helix</keyword>
<dbReference type="PIRSF" id="PIRSF011386">
    <property type="entry name" value="FixH"/>
    <property type="match status" value="1"/>
</dbReference>
<dbReference type="AlphaFoldDB" id="A0A4R5UQN7"/>
<protein>
    <submittedName>
        <fullName evidence="2">Nitrogen fixation protein FixH</fullName>
    </submittedName>
</protein>
<dbReference type="InterPro" id="IPR018037">
    <property type="entry name" value="FixH_proteobacterial"/>
</dbReference>
<evidence type="ECO:0000256" key="1">
    <source>
        <dbReference type="SAM" id="Phobius"/>
    </source>
</evidence>
<proteinExistence type="predicted"/>
<dbReference type="EMBL" id="SMUV01000074">
    <property type="protein sequence ID" value="TDK41369.1"/>
    <property type="molecule type" value="Genomic_DNA"/>
</dbReference>
<evidence type="ECO:0000313" key="3">
    <source>
        <dbReference type="Proteomes" id="UP000295301"/>
    </source>
</evidence>
<dbReference type="InterPro" id="IPR008620">
    <property type="entry name" value="FixH"/>
</dbReference>
<reference evidence="2 3" key="1">
    <citation type="submission" date="2019-03" db="EMBL/GenBank/DDBJ databases">
        <title>Ruegeria lutea sp. nov., a novel strain, isolated from marine sediment, the Masan Bay, South Korea.</title>
        <authorList>
            <person name="Kim J."/>
            <person name="Kim D.-Y."/>
            <person name="Lee S.-S."/>
        </authorList>
    </citation>
    <scope>NUCLEOTIDE SEQUENCE [LARGE SCALE GENOMIC DNA]</scope>
    <source>
        <strain evidence="2 3">318-1</strain>
    </source>
</reference>
<accession>A0A4R5UQN7</accession>
<evidence type="ECO:0000313" key="2">
    <source>
        <dbReference type="EMBL" id="TDK41369.1"/>
    </source>
</evidence>
<keyword evidence="3" id="KW-1185">Reference proteome</keyword>
<name>A0A4R5UQN7_9RHOB</name>
<comment type="caution">
    <text evidence="2">The sequence shown here is derived from an EMBL/GenBank/DDBJ whole genome shotgun (WGS) entry which is preliminary data.</text>
</comment>
<dbReference type="Proteomes" id="UP000295301">
    <property type="component" value="Unassembled WGS sequence"/>
</dbReference>